<dbReference type="Proteomes" id="UP000030754">
    <property type="component" value="Unassembled WGS sequence"/>
</dbReference>
<name>U6MRM6_9EIME</name>
<evidence type="ECO:0000313" key="1">
    <source>
        <dbReference type="EMBL" id="CDJ65743.1"/>
    </source>
</evidence>
<dbReference type="Gene3D" id="3.30.1710.10">
    <property type="entry name" value="top7, de novo designed protein"/>
    <property type="match status" value="3"/>
</dbReference>
<evidence type="ECO:0000313" key="2">
    <source>
        <dbReference type="Proteomes" id="UP000030754"/>
    </source>
</evidence>
<reference evidence="1" key="2">
    <citation type="submission" date="2013-10" db="EMBL/GenBank/DDBJ databases">
        <authorList>
            <person name="Aslett M."/>
        </authorList>
    </citation>
    <scope>NUCLEOTIDE SEQUENCE [LARGE SCALE GENOMIC DNA]</scope>
    <source>
        <strain evidence="1">Houghton</strain>
    </source>
</reference>
<gene>
    <name evidence="1" type="ORF">ENH_00012700</name>
</gene>
<dbReference type="EMBL" id="HG723282">
    <property type="protein sequence ID" value="CDJ65743.1"/>
    <property type="molecule type" value="Genomic_DNA"/>
</dbReference>
<sequence>MEKEVEENLEMLLGDLGELTVQKLSLQNILNGRVERTLQELPRTFLNWPAENLQIYMEKRVEENLEMALGLGEVTLQERILENILKERLGIPLQELPRTLLKWPAENLQIHMEKEREANLEMLLEDPAGVTIQKLRRQKVLKKHWESSVEGLLWSLLQWHIQGLRERRAQRRSYERPTKDVESSSPLQMGLKRLLTSRQGAM</sequence>
<keyword evidence="2" id="KW-1185">Reference proteome</keyword>
<reference evidence="1" key="1">
    <citation type="submission" date="2013-10" db="EMBL/GenBank/DDBJ databases">
        <title>Genomic analysis of the causative agents of coccidiosis in chickens.</title>
        <authorList>
            <person name="Reid A.J."/>
            <person name="Blake D."/>
            <person name="Billington K."/>
            <person name="Browne H."/>
            <person name="Dunn M."/>
            <person name="Hung S."/>
            <person name="Kawahara F."/>
            <person name="Miranda-Saavedra D."/>
            <person name="Mourier T."/>
            <person name="Nagra H."/>
            <person name="Otto T.D."/>
            <person name="Rawlings N."/>
            <person name="Sanchez A."/>
            <person name="Sanders M."/>
            <person name="Subramaniam C."/>
            <person name="Tay Y."/>
            <person name="Dear P."/>
            <person name="Doerig C."/>
            <person name="Gruber A."/>
            <person name="Parkinson J."/>
            <person name="Shirley M."/>
            <person name="Wan K.L."/>
            <person name="Berriman M."/>
            <person name="Tomley F."/>
            <person name="Pain A."/>
        </authorList>
    </citation>
    <scope>NUCLEOTIDE SEQUENCE [LARGE SCALE GENOMIC DNA]</scope>
    <source>
        <strain evidence="1">Houghton</strain>
    </source>
</reference>
<organism evidence="1 2">
    <name type="scientific">Eimeria necatrix</name>
    <dbReference type="NCBI Taxonomy" id="51315"/>
    <lineage>
        <taxon>Eukaryota</taxon>
        <taxon>Sar</taxon>
        <taxon>Alveolata</taxon>
        <taxon>Apicomplexa</taxon>
        <taxon>Conoidasida</taxon>
        <taxon>Coccidia</taxon>
        <taxon>Eucoccidiorida</taxon>
        <taxon>Eimeriorina</taxon>
        <taxon>Eimeriidae</taxon>
        <taxon>Eimeria</taxon>
    </lineage>
</organism>
<proteinExistence type="predicted"/>
<accession>U6MRM6</accession>
<protein>
    <submittedName>
        <fullName evidence="1">Uncharacterized protein</fullName>
    </submittedName>
</protein>
<dbReference type="RefSeq" id="XP_013434210.1">
    <property type="nucleotide sequence ID" value="XM_013578756.1"/>
</dbReference>
<dbReference type="OrthoDB" id="10399249at2759"/>
<dbReference type="AlphaFoldDB" id="U6MRM6"/>
<dbReference type="GeneID" id="25471455"/>